<dbReference type="InterPro" id="IPR051416">
    <property type="entry name" value="phD-YefM_TA_antitoxins"/>
</dbReference>
<evidence type="ECO:0000256" key="1">
    <source>
        <dbReference type="ARBA" id="ARBA00009981"/>
    </source>
</evidence>
<dbReference type="GO" id="GO:0097351">
    <property type="term" value="F:toxin sequestering activity"/>
    <property type="evidence" value="ECO:0007669"/>
    <property type="project" value="TreeGrafter"/>
</dbReference>
<comment type="similarity">
    <text evidence="1 2">Belongs to the phD/YefM antitoxin family.</text>
</comment>
<sequence length="85" mass="9088">MADVGVRELRDGLSRHLAAVRQGATITVTDHGRPVARIVPVGVPTKLEQLIAAGAVRPARRQRHSLPAPIKASGTVSDLVDPQRR</sequence>
<organism evidence="4 5">
    <name type="scientific">Nakamurella aerolata</name>
    <dbReference type="NCBI Taxonomy" id="1656892"/>
    <lineage>
        <taxon>Bacteria</taxon>
        <taxon>Bacillati</taxon>
        <taxon>Actinomycetota</taxon>
        <taxon>Actinomycetes</taxon>
        <taxon>Nakamurellales</taxon>
        <taxon>Nakamurellaceae</taxon>
        <taxon>Nakamurella</taxon>
    </lineage>
</organism>
<dbReference type="Proteomes" id="UP000562984">
    <property type="component" value="Unassembled WGS sequence"/>
</dbReference>
<evidence type="ECO:0000313" key="4">
    <source>
        <dbReference type="EMBL" id="NNG34446.1"/>
    </source>
</evidence>
<proteinExistence type="inferred from homology"/>
<evidence type="ECO:0000256" key="3">
    <source>
        <dbReference type="SAM" id="MobiDB-lite"/>
    </source>
</evidence>
<dbReference type="PANTHER" id="PTHR35377">
    <property type="entry name" value="ANTITOXIN VAPB49-RELATED-RELATED"/>
    <property type="match status" value="1"/>
</dbReference>
<dbReference type="Pfam" id="PF02604">
    <property type="entry name" value="PhdYeFM_antitox"/>
    <property type="match status" value="1"/>
</dbReference>
<evidence type="ECO:0000313" key="5">
    <source>
        <dbReference type="Proteomes" id="UP000562984"/>
    </source>
</evidence>
<dbReference type="RefSeq" id="WP_171198080.1">
    <property type="nucleotide sequence ID" value="NZ_JABEND010000001.1"/>
</dbReference>
<feature type="region of interest" description="Disordered" evidence="3">
    <location>
        <begin position="58"/>
        <end position="85"/>
    </location>
</feature>
<dbReference type="EMBL" id="JABEND010000001">
    <property type="protein sequence ID" value="NNG34446.1"/>
    <property type="molecule type" value="Genomic_DNA"/>
</dbReference>
<dbReference type="SUPFAM" id="SSF143120">
    <property type="entry name" value="YefM-like"/>
    <property type="match status" value="1"/>
</dbReference>
<keyword evidence="5" id="KW-1185">Reference proteome</keyword>
<protein>
    <recommendedName>
        <fullName evidence="2">Antitoxin</fullName>
    </recommendedName>
</protein>
<dbReference type="NCBIfam" id="TIGR01552">
    <property type="entry name" value="phd_fam"/>
    <property type="match status" value="1"/>
</dbReference>
<comment type="function">
    <text evidence="2">Antitoxin component of a type II toxin-antitoxin (TA) system.</text>
</comment>
<dbReference type="Gene3D" id="3.40.1620.10">
    <property type="entry name" value="YefM-like domain"/>
    <property type="match status" value="1"/>
</dbReference>
<reference evidence="4 5" key="1">
    <citation type="submission" date="2020-05" db="EMBL/GenBank/DDBJ databases">
        <title>Nakamurella sp. DB0629 isolated from air conditioner.</title>
        <authorList>
            <person name="Kim D.H."/>
            <person name="Kim D.-U."/>
        </authorList>
    </citation>
    <scope>NUCLEOTIDE SEQUENCE [LARGE SCALE GENOMIC DNA]</scope>
    <source>
        <strain evidence="4 5">DB0629</strain>
    </source>
</reference>
<comment type="caution">
    <text evidence="4">The sequence shown here is derived from an EMBL/GenBank/DDBJ whole genome shotgun (WGS) entry which is preliminary data.</text>
</comment>
<accession>A0A849A458</accession>
<dbReference type="InterPro" id="IPR006442">
    <property type="entry name" value="Antitoxin_Phd/YefM"/>
</dbReference>
<dbReference type="AlphaFoldDB" id="A0A849A458"/>
<dbReference type="PANTHER" id="PTHR35377:SF5">
    <property type="entry name" value="ANTITOXIN VAPB46"/>
    <property type="match status" value="1"/>
</dbReference>
<name>A0A849A458_9ACTN</name>
<evidence type="ECO:0000256" key="2">
    <source>
        <dbReference type="RuleBase" id="RU362080"/>
    </source>
</evidence>
<dbReference type="InterPro" id="IPR036165">
    <property type="entry name" value="YefM-like_sf"/>
</dbReference>
<gene>
    <name evidence="4" type="ORF">HKD39_01660</name>
</gene>